<dbReference type="EMBL" id="BARV01010573">
    <property type="protein sequence ID" value="GAI14002.1"/>
    <property type="molecule type" value="Genomic_DNA"/>
</dbReference>
<evidence type="ECO:0000256" key="3">
    <source>
        <dbReference type="ARBA" id="ARBA00023014"/>
    </source>
</evidence>
<dbReference type="InterPro" id="IPR037207">
    <property type="entry name" value="Nuop51_4Fe4S-bd_sf"/>
</dbReference>
<dbReference type="GO" id="GO:0051539">
    <property type="term" value="F:4 iron, 4 sulfur cluster binding"/>
    <property type="evidence" value="ECO:0007669"/>
    <property type="project" value="InterPro"/>
</dbReference>
<evidence type="ECO:0000313" key="5">
    <source>
        <dbReference type="EMBL" id="GAI14002.1"/>
    </source>
</evidence>
<feature type="domain" description="4Fe-4S ferredoxin-type" evidence="4">
    <location>
        <begin position="204"/>
        <end position="231"/>
    </location>
</feature>
<sequence>EVPMGITLGEIIYDIGGGIPKGKKFKAVQTGGPLGGCLSTESLNTPIDYESLKETGAVMGSGGMIVVDEDTCMVEFAEYFLKFSTDESCGKCVPCRVGGKKMLEILNNITEGKGKLEDLDEIENLAKFMEQASLCALGQLTPGPVMSTLKLFRDEYVAHIVDKRCPAGQCVPLITFYIDEEKCKGCLLCLKNCPVNAISGEKKKPHKIDIELCTKCGTCRDVCKFDAVYTK</sequence>
<feature type="non-terminal residue" evidence="5">
    <location>
        <position position="1"/>
    </location>
</feature>
<dbReference type="Pfam" id="PF10589">
    <property type="entry name" value="NADH_4Fe-4S"/>
    <property type="match status" value="1"/>
</dbReference>
<dbReference type="PANTHER" id="PTHR43578">
    <property type="entry name" value="NADH-QUINONE OXIDOREDUCTASE SUBUNIT F"/>
    <property type="match status" value="1"/>
</dbReference>
<keyword evidence="1" id="KW-0479">Metal-binding</keyword>
<dbReference type="PANTHER" id="PTHR43578:SF3">
    <property type="entry name" value="NADH-QUINONE OXIDOREDUCTASE SUBUNIT F"/>
    <property type="match status" value="1"/>
</dbReference>
<dbReference type="Gene3D" id="1.20.1440.230">
    <property type="entry name" value="NADH-ubiquinone oxidoreductase 51kDa subunit, iron-sulphur binding domain"/>
    <property type="match status" value="1"/>
</dbReference>
<evidence type="ECO:0000256" key="2">
    <source>
        <dbReference type="ARBA" id="ARBA00023004"/>
    </source>
</evidence>
<dbReference type="Pfam" id="PF00037">
    <property type="entry name" value="Fer4"/>
    <property type="match status" value="2"/>
</dbReference>
<keyword evidence="3" id="KW-0411">Iron-sulfur</keyword>
<dbReference type="SUPFAM" id="SSF54862">
    <property type="entry name" value="4Fe-4S ferredoxins"/>
    <property type="match status" value="1"/>
</dbReference>
<dbReference type="Gene3D" id="3.30.70.20">
    <property type="match status" value="1"/>
</dbReference>
<dbReference type="SUPFAM" id="SSF140490">
    <property type="entry name" value="Nqo1C-terminal domain-like"/>
    <property type="match status" value="1"/>
</dbReference>
<protein>
    <recommendedName>
        <fullName evidence="4">4Fe-4S ferredoxin-type domain-containing protein</fullName>
    </recommendedName>
</protein>
<evidence type="ECO:0000259" key="4">
    <source>
        <dbReference type="PROSITE" id="PS51379"/>
    </source>
</evidence>
<evidence type="ECO:0000256" key="1">
    <source>
        <dbReference type="ARBA" id="ARBA00022723"/>
    </source>
</evidence>
<dbReference type="SUPFAM" id="SSF142984">
    <property type="entry name" value="Nqo1 middle domain-like"/>
    <property type="match status" value="1"/>
</dbReference>
<name>X1L3U5_9ZZZZ</name>
<dbReference type="PROSITE" id="PS00198">
    <property type="entry name" value="4FE4S_FER_1"/>
    <property type="match status" value="1"/>
</dbReference>
<dbReference type="GO" id="GO:0008137">
    <property type="term" value="F:NADH dehydrogenase (ubiquinone) activity"/>
    <property type="evidence" value="ECO:0007669"/>
    <property type="project" value="InterPro"/>
</dbReference>
<reference evidence="5" key="1">
    <citation type="journal article" date="2014" name="Front. Microbiol.">
        <title>High frequency of phylogenetically diverse reductive dehalogenase-homologous genes in deep subseafloor sedimentary metagenomes.</title>
        <authorList>
            <person name="Kawai M."/>
            <person name="Futagami T."/>
            <person name="Toyoda A."/>
            <person name="Takaki Y."/>
            <person name="Nishi S."/>
            <person name="Hori S."/>
            <person name="Arai W."/>
            <person name="Tsubouchi T."/>
            <person name="Morono Y."/>
            <person name="Uchiyama I."/>
            <person name="Ito T."/>
            <person name="Fujiyama A."/>
            <person name="Inagaki F."/>
            <person name="Takami H."/>
        </authorList>
    </citation>
    <scope>NUCLEOTIDE SEQUENCE</scope>
    <source>
        <strain evidence="5">Expedition CK06-06</strain>
    </source>
</reference>
<proteinExistence type="predicted"/>
<dbReference type="FunFam" id="1.20.1440.230:FF:000001">
    <property type="entry name" value="Mitochondrial NADH dehydrogenase flavoprotein 1"/>
    <property type="match status" value="1"/>
</dbReference>
<dbReference type="GO" id="GO:0046872">
    <property type="term" value="F:metal ion binding"/>
    <property type="evidence" value="ECO:0007669"/>
    <property type="project" value="UniProtKB-KW"/>
</dbReference>
<dbReference type="GO" id="GO:0010181">
    <property type="term" value="F:FMN binding"/>
    <property type="evidence" value="ECO:0007669"/>
    <property type="project" value="InterPro"/>
</dbReference>
<dbReference type="Gene3D" id="3.10.20.600">
    <property type="match status" value="1"/>
</dbReference>
<dbReference type="InterPro" id="IPR001949">
    <property type="entry name" value="NADH-UbQ_OxRdtase_51kDa_CS"/>
</dbReference>
<comment type="caution">
    <text evidence="5">The sequence shown here is derived from an EMBL/GenBank/DDBJ whole genome shotgun (WGS) entry which is preliminary data.</text>
</comment>
<dbReference type="AlphaFoldDB" id="X1L3U5"/>
<accession>X1L3U5</accession>
<feature type="domain" description="4Fe-4S ferredoxin-type" evidence="4">
    <location>
        <begin position="174"/>
        <end position="203"/>
    </location>
</feature>
<dbReference type="SMART" id="SM00928">
    <property type="entry name" value="NADH_4Fe-4S"/>
    <property type="match status" value="1"/>
</dbReference>
<dbReference type="InterPro" id="IPR017896">
    <property type="entry name" value="4Fe4S_Fe-S-bd"/>
</dbReference>
<dbReference type="PROSITE" id="PS51379">
    <property type="entry name" value="4FE4S_FER_2"/>
    <property type="match status" value="2"/>
</dbReference>
<keyword evidence="2" id="KW-0408">Iron</keyword>
<dbReference type="InterPro" id="IPR017900">
    <property type="entry name" value="4Fe4S_Fe_S_CS"/>
</dbReference>
<organism evidence="5">
    <name type="scientific">marine sediment metagenome</name>
    <dbReference type="NCBI Taxonomy" id="412755"/>
    <lineage>
        <taxon>unclassified sequences</taxon>
        <taxon>metagenomes</taxon>
        <taxon>ecological metagenomes</taxon>
    </lineage>
</organism>
<gene>
    <name evidence="5" type="ORF">S06H3_20421</name>
</gene>
<dbReference type="PROSITE" id="PS00645">
    <property type="entry name" value="COMPLEX1_51K_2"/>
    <property type="match status" value="1"/>
</dbReference>
<dbReference type="InterPro" id="IPR019575">
    <property type="entry name" value="Nuop51_4Fe4S-bd"/>
</dbReference>